<feature type="compositionally biased region" description="Basic residues" evidence="1">
    <location>
        <begin position="12"/>
        <end position="36"/>
    </location>
</feature>
<organism evidence="2 3">
    <name type="scientific">Dorcoceras hygrometricum</name>
    <dbReference type="NCBI Taxonomy" id="472368"/>
    <lineage>
        <taxon>Eukaryota</taxon>
        <taxon>Viridiplantae</taxon>
        <taxon>Streptophyta</taxon>
        <taxon>Embryophyta</taxon>
        <taxon>Tracheophyta</taxon>
        <taxon>Spermatophyta</taxon>
        <taxon>Magnoliopsida</taxon>
        <taxon>eudicotyledons</taxon>
        <taxon>Gunneridae</taxon>
        <taxon>Pentapetalae</taxon>
        <taxon>asterids</taxon>
        <taxon>lamiids</taxon>
        <taxon>Lamiales</taxon>
        <taxon>Gesneriaceae</taxon>
        <taxon>Didymocarpoideae</taxon>
        <taxon>Trichosporeae</taxon>
        <taxon>Loxocarpinae</taxon>
        <taxon>Dorcoceras</taxon>
    </lineage>
</organism>
<reference evidence="2 3" key="1">
    <citation type="journal article" date="2015" name="Proc. Natl. Acad. Sci. U.S.A.">
        <title>The resurrection genome of Boea hygrometrica: A blueprint for survival of dehydration.</title>
        <authorList>
            <person name="Xiao L."/>
            <person name="Yang G."/>
            <person name="Zhang L."/>
            <person name="Yang X."/>
            <person name="Zhao S."/>
            <person name="Ji Z."/>
            <person name="Zhou Q."/>
            <person name="Hu M."/>
            <person name="Wang Y."/>
            <person name="Chen M."/>
            <person name="Xu Y."/>
            <person name="Jin H."/>
            <person name="Xiao X."/>
            <person name="Hu G."/>
            <person name="Bao F."/>
            <person name="Hu Y."/>
            <person name="Wan P."/>
            <person name="Li L."/>
            <person name="Deng X."/>
            <person name="Kuang T."/>
            <person name="Xiang C."/>
            <person name="Zhu J.K."/>
            <person name="Oliver M.J."/>
            <person name="He Y."/>
        </authorList>
    </citation>
    <scope>NUCLEOTIDE SEQUENCE [LARGE SCALE GENOMIC DNA]</scope>
    <source>
        <strain evidence="3">cv. XS01</strain>
    </source>
</reference>
<accession>A0A2Z6ZVD9</accession>
<dbReference type="AlphaFoldDB" id="A0A2Z6ZVD9"/>
<keyword evidence="3" id="KW-1185">Reference proteome</keyword>
<dbReference type="EMBL" id="KV055647">
    <property type="protein sequence ID" value="KZV06869.1"/>
    <property type="molecule type" value="Genomic_DNA"/>
</dbReference>
<sequence length="176" mass="19690">MRACRARDGRRLRARRASRSARRAPRRAPGRVTSRKSLRDWEAPLHAQWPTSRGRWRRCAQDSRATLELEARHRAPPWASAGRRLARSVAHTCAVPPRCCTPWSTHAGAIVRRWPGEACCWLRACRREFSCGGGTAGGRRSGDVVTAGLNSFRVLVRACPGQPVKFSGRYAMSGRF</sequence>
<evidence type="ECO:0000313" key="2">
    <source>
        <dbReference type="EMBL" id="KZV06869.1"/>
    </source>
</evidence>
<gene>
    <name evidence="2" type="ORF">F511_45650</name>
</gene>
<feature type="region of interest" description="Disordered" evidence="1">
    <location>
        <begin position="1"/>
        <end position="39"/>
    </location>
</feature>
<evidence type="ECO:0000313" key="3">
    <source>
        <dbReference type="Proteomes" id="UP000250235"/>
    </source>
</evidence>
<proteinExistence type="predicted"/>
<evidence type="ECO:0000256" key="1">
    <source>
        <dbReference type="SAM" id="MobiDB-lite"/>
    </source>
</evidence>
<feature type="compositionally biased region" description="Basic and acidic residues" evidence="1">
    <location>
        <begin position="1"/>
        <end position="11"/>
    </location>
</feature>
<dbReference type="Proteomes" id="UP000250235">
    <property type="component" value="Unassembled WGS sequence"/>
</dbReference>
<name>A0A2Z6ZVD9_9LAMI</name>
<protein>
    <submittedName>
        <fullName evidence="2">Uncharacterized protein</fullName>
    </submittedName>
</protein>